<accession>A0A397RVY8</accession>
<dbReference type="PANTHER" id="PTHR37314">
    <property type="entry name" value="SLR0142 PROTEIN"/>
    <property type="match status" value="1"/>
</dbReference>
<dbReference type="AlphaFoldDB" id="A0A397RVY8"/>
<feature type="transmembrane region" description="Helical" evidence="1">
    <location>
        <begin position="110"/>
        <end position="131"/>
    </location>
</feature>
<dbReference type="PANTHER" id="PTHR37314:SF4">
    <property type="entry name" value="UPF0700 TRANSMEMBRANE PROTEIN YOAK"/>
    <property type="match status" value="1"/>
</dbReference>
<dbReference type="Proteomes" id="UP000266506">
    <property type="component" value="Unassembled WGS sequence"/>
</dbReference>
<keyword evidence="3" id="KW-1185">Reference proteome</keyword>
<keyword evidence="1" id="KW-1133">Transmembrane helix</keyword>
<feature type="transmembrane region" description="Helical" evidence="1">
    <location>
        <begin position="87"/>
        <end position="104"/>
    </location>
</feature>
<dbReference type="InterPro" id="IPR010699">
    <property type="entry name" value="DUF1275"/>
</dbReference>
<keyword evidence="1" id="KW-0472">Membrane</keyword>
<organism evidence="2 3">
    <name type="scientific">Anaeroplasma bactoclasticum</name>
    <dbReference type="NCBI Taxonomy" id="2088"/>
    <lineage>
        <taxon>Bacteria</taxon>
        <taxon>Bacillati</taxon>
        <taxon>Mycoplasmatota</taxon>
        <taxon>Mollicutes</taxon>
        <taxon>Anaeroplasmatales</taxon>
        <taxon>Anaeroplasmataceae</taxon>
        <taxon>Anaeroplasma</taxon>
    </lineage>
</organism>
<sequence length="231" mass="25456">MDKKTLLLWMCILTALAGAINAISILGYNGTTVSHLTGLVSKAAIGISDGSFTAFWDVTRVILAFLVGAVISGFITGERAFYMHKRYGLIIVSIGILIIISYFLNVEYGVLLFALIMGLQNGMVVSFKGVVVRMTHMSGNITDLGVFIGYKLRGNKNEKAITGIIPLFAILSFIVGGVLGVLLFRVINNYVFFVFSGIYIVLGILYFILRYHCDDRNFNGIKDELETKEEQ</sequence>
<comment type="caution">
    <text evidence="2">The sequence shown here is derived from an EMBL/GenBank/DDBJ whole genome shotgun (WGS) entry which is preliminary data.</text>
</comment>
<feature type="transmembrane region" description="Helical" evidence="1">
    <location>
        <begin position="58"/>
        <end position="75"/>
    </location>
</feature>
<dbReference type="InParanoid" id="A0A397RVY8"/>
<evidence type="ECO:0000256" key="1">
    <source>
        <dbReference type="SAM" id="Phobius"/>
    </source>
</evidence>
<dbReference type="RefSeq" id="WP_119015474.1">
    <property type="nucleotide sequence ID" value="NZ_QXEV01000002.1"/>
</dbReference>
<evidence type="ECO:0000313" key="3">
    <source>
        <dbReference type="Proteomes" id="UP000266506"/>
    </source>
</evidence>
<reference evidence="2 3" key="1">
    <citation type="submission" date="2018-08" db="EMBL/GenBank/DDBJ databases">
        <title>Genomic Encyclopedia of Archaeal and Bacterial Type Strains, Phase II (KMG-II): from individual species to whole genera.</title>
        <authorList>
            <person name="Goeker M."/>
        </authorList>
    </citation>
    <scope>NUCLEOTIDE SEQUENCE [LARGE SCALE GENOMIC DNA]</scope>
    <source>
        <strain evidence="2 3">ATCC 27112</strain>
    </source>
</reference>
<dbReference type="OrthoDB" id="270162at2"/>
<keyword evidence="1" id="KW-0812">Transmembrane</keyword>
<proteinExistence type="predicted"/>
<feature type="transmembrane region" description="Helical" evidence="1">
    <location>
        <begin position="160"/>
        <end position="184"/>
    </location>
</feature>
<protein>
    <submittedName>
        <fullName evidence="2">Uncharacterized membrane protein YoaK (UPF0700 family)</fullName>
    </submittedName>
</protein>
<evidence type="ECO:0000313" key="2">
    <source>
        <dbReference type="EMBL" id="RIA78353.1"/>
    </source>
</evidence>
<gene>
    <name evidence="2" type="ORF">EI71_00305</name>
</gene>
<dbReference type="EMBL" id="QXEV01000002">
    <property type="protein sequence ID" value="RIA78353.1"/>
    <property type="molecule type" value="Genomic_DNA"/>
</dbReference>
<dbReference type="Pfam" id="PF06912">
    <property type="entry name" value="DUF1275"/>
    <property type="match status" value="1"/>
</dbReference>
<name>A0A397RVY8_9MOLU</name>
<feature type="transmembrane region" description="Helical" evidence="1">
    <location>
        <begin position="190"/>
        <end position="209"/>
    </location>
</feature>